<reference evidence="1 2" key="1">
    <citation type="submission" date="2018-03" db="EMBL/GenBank/DDBJ databases">
        <title>Whole genome sequencing of Histamine producing bacteria.</title>
        <authorList>
            <person name="Butler K."/>
        </authorList>
    </citation>
    <scope>NUCLEOTIDE SEQUENCE [LARGE SCALE GENOMIC DNA]</scope>
    <source>
        <strain evidence="1 2">JCM 13586</strain>
    </source>
</reference>
<dbReference type="Proteomes" id="UP000241222">
    <property type="component" value="Unassembled WGS sequence"/>
</dbReference>
<sequence length="64" mass="7249">MSLSSEALYRINISLPTGIVRVGSRGKYKFPLEAAKRIAKEYEADGYPIHFSPARPRFSYRASK</sequence>
<accession>A0A2T3IXF4</accession>
<proteinExistence type="predicted"/>
<protein>
    <submittedName>
        <fullName evidence="1">Uncharacterized protein</fullName>
    </submittedName>
</protein>
<evidence type="ECO:0000313" key="2">
    <source>
        <dbReference type="Proteomes" id="UP000241222"/>
    </source>
</evidence>
<dbReference type="AlphaFoldDB" id="A0A2T3IXF4"/>
<evidence type="ECO:0000313" key="1">
    <source>
        <dbReference type="EMBL" id="PSU33214.1"/>
    </source>
</evidence>
<comment type="caution">
    <text evidence="1">The sequence shown here is derived from an EMBL/GenBank/DDBJ whole genome shotgun (WGS) entry which is preliminary data.</text>
</comment>
<dbReference type="EMBL" id="PYMH01000006">
    <property type="protein sequence ID" value="PSU33214.1"/>
    <property type="molecule type" value="Genomic_DNA"/>
</dbReference>
<name>A0A2T3IXF4_9GAMM</name>
<gene>
    <name evidence="1" type="ORF">C9I99_13530</name>
</gene>
<organism evidence="1 2">
    <name type="scientific">Photobacterium lutimaris</name>
    <dbReference type="NCBI Taxonomy" id="388278"/>
    <lineage>
        <taxon>Bacteria</taxon>
        <taxon>Pseudomonadati</taxon>
        <taxon>Pseudomonadota</taxon>
        <taxon>Gammaproteobacteria</taxon>
        <taxon>Vibrionales</taxon>
        <taxon>Vibrionaceae</taxon>
        <taxon>Photobacterium</taxon>
    </lineage>
</organism>
<keyword evidence="2" id="KW-1185">Reference proteome</keyword>
<dbReference type="OrthoDB" id="9908141at2"/>
<dbReference type="RefSeq" id="WP_107349426.1">
    <property type="nucleotide sequence ID" value="NZ_PYMH01000006.1"/>
</dbReference>